<evidence type="ECO:0000313" key="2">
    <source>
        <dbReference type="Proteomes" id="UP001145021"/>
    </source>
</evidence>
<dbReference type="SUPFAM" id="SSF50978">
    <property type="entry name" value="WD40 repeat-like"/>
    <property type="match status" value="1"/>
</dbReference>
<accession>A0A9W8CIF7</accession>
<dbReference type="AlphaFoldDB" id="A0A9W8CIF7"/>
<dbReference type="EMBL" id="JANBOH010000117">
    <property type="protein sequence ID" value="KAJ1645224.1"/>
    <property type="molecule type" value="Genomic_DNA"/>
</dbReference>
<protein>
    <submittedName>
        <fullName evidence="1">Uncharacterized protein</fullName>
    </submittedName>
</protein>
<proteinExistence type="predicted"/>
<name>A0A9W8CIF7_9FUNG</name>
<evidence type="ECO:0000313" key="1">
    <source>
        <dbReference type="EMBL" id="KAJ1645224.1"/>
    </source>
</evidence>
<dbReference type="InterPro" id="IPR036322">
    <property type="entry name" value="WD40_repeat_dom_sf"/>
</dbReference>
<organism evidence="1 2">
    <name type="scientific">Coemansia asiatica</name>
    <dbReference type="NCBI Taxonomy" id="1052880"/>
    <lineage>
        <taxon>Eukaryota</taxon>
        <taxon>Fungi</taxon>
        <taxon>Fungi incertae sedis</taxon>
        <taxon>Zoopagomycota</taxon>
        <taxon>Kickxellomycotina</taxon>
        <taxon>Kickxellomycetes</taxon>
        <taxon>Kickxellales</taxon>
        <taxon>Kickxellaceae</taxon>
        <taxon>Coemansia</taxon>
    </lineage>
</organism>
<comment type="caution">
    <text evidence="1">The sequence shown here is derived from an EMBL/GenBank/DDBJ whole genome shotgun (WGS) entry which is preliminary data.</text>
</comment>
<sequence length="403" mass="43287">MTGTKRVRLSDETFRNGEQNNQQQIAKAEFQIQTQDTIGLPSGIGAISVIAACNQERSRTEQTKSSSMDDSLVQGVQAQIVVATDTGYIALIHNDGTRTVLENSGNPAIQRLLAIQHDTSAQGPCLIPDVVAGDSDGRVTVFTMGRMISRLTVSAPVSALALDSNPNTPRSFIVGDMGGTVTESHAQGIVWRTQLSPAASKVSSAAGLGITSVCSVRFADDHGFPTSYVLAANEGNHVQLLARGHPVLTVPISARCNCMCSGKFIIRNRQCSDILQSKVTQALLGDESGRLYVLDNFKLEPYAQLDFPVTSIVAIPLRALVNYDGPNVVVCATRSNMIYVLYAKNIIGTFAADFWPSTIDVIVPNSWEMRPTIVIAENKCVGNQNVCVLHKVTVDIKIAAEQA</sequence>
<gene>
    <name evidence="1" type="ORF">LPJ64_003157</name>
</gene>
<dbReference type="Proteomes" id="UP001145021">
    <property type="component" value="Unassembled WGS sequence"/>
</dbReference>
<keyword evidence="2" id="KW-1185">Reference proteome</keyword>
<reference evidence="1" key="1">
    <citation type="submission" date="2022-07" db="EMBL/GenBank/DDBJ databases">
        <title>Phylogenomic reconstructions and comparative analyses of Kickxellomycotina fungi.</title>
        <authorList>
            <person name="Reynolds N.K."/>
            <person name="Stajich J.E."/>
            <person name="Barry K."/>
            <person name="Grigoriev I.V."/>
            <person name="Crous P."/>
            <person name="Smith M.E."/>
        </authorList>
    </citation>
    <scope>NUCLEOTIDE SEQUENCE</scope>
    <source>
        <strain evidence="1">NBRC 105413</strain>
    </source>
</reference>